<evidence type="ECO:0000256" key="12">
    <source>
        <dbReference type="ARBA" id="ARBA00023285"/>
    </source>
</evidence>
<keyword evidence="16" id="KW-1185">Reference proteome</keyword>
<dbReference type="EC" id="3.1.3.89" evidence="8"/>
<evidence type="ECO:0000313" key="15">
    <source>
        <dbReference type="EMBL" id="PWN19832.1"/>
    </source>
</evidence>
<dbReference type="SMART" id="SM00471">
    <property type="entry name" value="HDc"/>
    <property type="match status" value="1"/>
</dbReference>
<feature type="region of interest" description="Disordered" evidence="13">
    <location>
        <begin position="1149"/>
        <end position="1195"/>
    </location>
</feature>
<feature type="compositionally biased region" description="Low complexity" evidence="13">
    <location>
        <begin position="192"/>
        <end position="203"/>
    </location>
</feature>
<feature type="region of interest" description="Disordered" evidence="13">
    <location>
        <begin position="329"/>
        <end position="422"/>
    </location>
</feature>
<comment type="function">
    <text evidence="5">Catalyzes the dephosphorylation of the nucleoside 5'-monophosphates deoxyadenosine monophosphate (dAMP), deoxycytidine monophosphate (dCMP), deoxyguanosine monophosphate (dGMP) and deoxythymidine monophosphate (dTMP).</text>
</comment>
<feature type="compositionally biased region" description="Acidic residues" evidence="13">
    <location>
        <begin position="687"/>
        <end position="696"/>
    </location>
</feature>
<feature type="compositionally biased region" description="Polar residues" evidence="13">
    <location>
        <begin position="1048"/>
        <end position="1059"/>
    </location>
</feature>
<feature type="compositionally biased region" description="Basic and acidic residues" evidence="13">
    <location>
        <begin position="395"/>
        <end position="405"/>
    </location>
</feature>
<feature type="compositionally biased region" description="Acidic residues" evidence="13">
    <location>
        <begin position="668"/>
        <end position="677"/>
    </location>
</feature>
<dbReference type="GeneID" id="37014602"/>
<dbReference type="GO" id="GO:0009159">
    <property type="term" value="P:deoxyribonucleoside monophosphate catabolic process"/>
    <property type="evidence" value="ECO:0007669"/>
    <property type="project" value="UniProtKB-ARBA"/>
</dbReference>
<evidence type="ECO:0000256" key="1">
    <source>
        <dbReference type="ARBA" id="ARBA00001638"/>
    </source>
</evidence>
<dbReference type="EMBL" id="KZ819330">
    <property type="protein sequence ID" value="PWN19832.1"/>
    <property type="molecule type" value="Genomic_DNA"/>
</dbReference>
<dbReference type="InterPro" id="IPR006674">
    <property type="entry name" value="HD_domain"/>
</dbReference>
<dbReference type="RefSeq" id="XP_025346992.1">
    <property type="nucleotide sequence ID" value="XM_025492868.1"/>
</dbReference>
<feature type="region of interest" description="Disordered" evidence="13">
    <location>
        <begin position="486"/>
        <end position="543"/>
    </location>
</feature>
<comment type="cofactor">
    <cofactor evidence="4">
        <name>Mg(2+)</name>
        <dbReference type="ChEBI" id="CHEBI:18420"/>
    </cofactor>
</comment>
<feature type="compositionally biased region" description="Polar residues" evidence="13">
    <location>
        <begin position="657"/>
        <end position="666"/>
    </location>
</feature>
<feature type="compositionally biased region" description="Low complexity" evidence="13">
    <location>
        <begin position="978"/>
        <end position="989"/>
    </location>
</feature>
<keyword evidence="10" id="KW-0378">Hydrolase</keyword>
<dbReference type="GO" id="GO:0046872">
    <property type="term" value="F:metal ion binding"/>
    <property type="evidence" value="ECO:0007669"/>
    <property type="project" value="UniProtKB-KW"/>
</dbReference>
<evidence type="ECO:0000256" key="11">
    <source>
        <dbReference type="ARBA" id="ARBA00022842"/>
    </source>
</evidence>
<dbReference type="STRING" id="1684307.A0A316U3F5"/>
<feature type="compositionally biased region" description="Basic and acidic residues" evidence="13">
    <location>
        <begin position="812"/>
        <end position="827"/>
    </location>
</feature>
<feature type="compositionally biased region" description="Low complexity" evidence="13">
    <location>
        <begin position="1162"/>
        <end position="1176"/>
    </location>
</feature>
<feature type="region of interest" description="Disordered" evidence="13">
    <location>
        <begin position="236"/>
        <end position="279"/>
    </location>
</feature>
<comment type="subunit">
    <text evidence="7">Homodimer.</text>
</comment>
<dbReference type="InterPro" id="IPR003607">
    <property type="entry name" value="HD/PDEase_dom"/>
</dbReference>
<feature type="compositionally biased region" description="Polar residues" evidence="13">
    <location>
        <begin position="1066"/>
        <end position="1085"/>
    </location>
</feature>
<evidence type="ECO:0000256" key="7">
    <source>
        <dbReference type="ARBA" id="ARBA00011738"/>
    </source>
</evidence>
<comment type="cofactor">
    <cofactor evidence="2">
        <name>Mn(2+)</name>
        <dbReference type="ChEBI" id="CHEBI:29035"/>
    </cofactor>
</comment>
<evidence type="ECO:0000259" key="14">
    <source>
        <dbReference type="SMART" id="SM00471"/>
    </source>
</evidence>
<evidence type="ECO:0000256" key="10">
    <source>
        <dbReference type="ARBA" id="ARBA00022801"/>
    </source>
</evidence>
<sequence length="1458" mass="154697">MAPALDLSSSSSTASIRTALDEGIRQEQDQSEEAACPCLNVRVKYHAGSEEGGKVRLAEEDGVVVALPSLVGKELAQVSALGASSLPRTALRCLHCSTSVYAVEKALSAGPTRSVGFRSASGSGNAPSVTSSPSAELRKATPSTKDVLVRPQDGFIYLLPGSIGADEIREAEVDDAFSPIYGVSVSLVSPPGSSAMLSESSSSGRPSFAKAQHRQSSYGQYTSASQYGLQGLPNHIVISPSASPRARSPSNSMSASVSGGWIPPTGSSSSSSPTPSPLATQLDTAALDSLRQWRTAAEQEIVQMVRAKRREFDDLIKRAKVEGEAMLERVKTAPAPSPATALMTAPSSVETRGRSNGRSKDGRSRDSSLAAPERSADDRSSSEAAIAANKASQEASREASREPSREASPTLSDEAFQRRPTQLSSRHAIFNNGGAGAHISSSLSALSASFAMRGREAPSAMDDWAQKRRLKERYPEGDHSVMTSAATSAANSYSDQGHLATREEVEEEERRGRGRERGPRTDSPAKAGSTAEAGLGSTPVQNIGSAMVAPGTVSRPTMAPSSLSVKHFTKRPAVISVDTGASADADTPRPGGPLGGLASPSADIHLRPRNPPPRGAEALKPATRKSREAQPKGGSKERAERKAGAGAGEKKVAFAETTDQAASRNYSDSEEEEEKELVDERGTAVFDIDEELDGEDEAKTKEGSRTDAVKGAAETLLEQESQSESTMLDGPEEGTDLDGSDEDGRSDLDEDDLGGMRASVGARQAGSFAALAEFGRTRGRGRSSASGASHAAAFDPASIRLDGRVVVPGDSSPKKRSDSRSREESHDVPLVLPSSDYDGNSTSDKRRGSEWDRRKTAIGYRSTIGDAELRLSGLLAPHAPSHRRLWIKERRKNDEKYISATDELEEKGASGSSSDGEDKDKQWFAWQQRAKQIEDEAAKRHRDLVSNTGAAGLLASSMPADRGSGAVGSVGIPMSRQGTSGTTGAGSTTVYDATSGFDREPKTSLPYQERQMVPSLRKATRLHPSTSGALLSRRSSQLPTIPDAEVGESSTRPAATFQPSRPLPTSRVSGTGSRVASPESTSRGTGSAAGALPGSVVTKGFGPGSSISPAGQVTSQPQVVAPQPVVSNKDHRGIGLGLGLGPGVGSAAQSPLLGVDSGTATGHSTPGSRSPGGSVRRSPRPPYIPPPPPTSASIVLQPDPLMKPSPLNLFKTAPDMRFAYNEEGEEEETDWTKVLSFMHRVEQLKTNKRTGWIHHRVPLVESIADHMYRMAILAMLCPNGNNIDLAKCVMLALVHDLAEAEVGDLTPLDGVSKEEKTRREGEALAYLVHDLLGSSPAGLRIESLWHEYEDRQTPESLLVKDLDRFELLLQAVEYEGRYDIVDLQPFFSCAGDIGHPRIRKWAVELAREREEMWRKKGPQWAYTQTVQGSVTGQDVEGEEGGGEKEKGGEAKVEVGKRD</sequence>
<accession>A0A316U3F5</accession>
<feature type="region of interest" description="Disordered" evidence="13">
    <location>
        <begin position="579"/>
        <end position="857"/>
    </location>
</feature>
<keyword evidence="12" id="KW-0170">Cobalt</keyword>
<feature type="compositionally biased region" description="Basic and acidic residues" evidence="13">
    <location>
        <begin position="625"/>
        <end position="653"/>
    </location>
</feature>
<feature type="region of interest" description="Disordered" evidence="13">
    <location>
        <begin position="1426"/>
        <end position="1458"/>
    </location>
</feature>
<reference evidence="15 16" key="1">
    <citation type="journal article" date="2018" name="Mol. Biol. Evol.">
        <title>Broad Genomic Sampling Reveals a Smut Pathogenic Ancestry of the Fungal Clade Ustilaginomycotina.</title>
        <authorList>
            <person name="Kijpornyongpan T."/>
            <person name="Mondo S.J."/>
            <person name="Barry K."/>
            <person name="Sandor L."/>
            <person name="Lee J."/>
            <person name="Lipzen A."/>
            <person name="Pangilinan J."/>
            <person name="LaButti K."/>
            <person name="Hainaut M."/>
            <person name="Henrissat B."/>
            <person name="Grigoriev I.V."/>
            <person name="Spatafora J.W."/>
            <person name="Aime M.C."/>
        </authorList>
    </citation>
    <scope>NUCLEOTIDE SEQUENCE [LARGE SCALE GENOMIC DNA]</scope>
    <source>
        <strain evidence="15 16">MCA 4718</strain>
    </source>
</reference>
<feature type="region of interest" description="Disordered" evidence="13">
    <location>
        <begin position="116"/>
        <end position="143"/>
    </location>
</feature>
<feature type="compositionally biased region" description="Polar residues" evidence="13">
    <location>
        <begin position="1023"/>
        <end position="1039"/>
    </location>
</feature>
<evidence type="ECO:0000256" key="3">
    <source>
        <dbReference type="ARBA" id="ARBA00001941"/>
    </source>
</evidence>
<feature type="compositionally biased region" description="Pro residues" evidence="13">
    <location>
        <begin position="1180"/>
        <end position="1190"/>
    </location>
</feature>
<feature type="region of interest" description="Disordered" evidence="13">
    <location>
        <begin position="898"/>
        <end position="920"/>
    </location>
</feature>
<feature type="domain" description="HD/PDEase" evidence="14">
    <location>
        <begin position="1259"/>
        <end position="1377"/>
    </location>
</feature>
<feature type="compositionally biased region" description="Basic and acidic residues" evidence="13">
    <location>
        <begin position="697"/>
        <end position="708"/>
    </location>
</feature>
<dbReference type="PANTHER" id="PTHR11845">
    <property type="entry name" value="5'-DEOXYNUCLEOTIDASE HDDC2"/>
    <property type="match status" value="1"/>
</dbReference>
<protein>
    <recommendedName>
        <fullName evidence="8">5'-deoxynucleotidase</fullName>
        <ecNumber evidence="8">3.1.3.89</ecNumber>
    </recommendedName>
</protein>
<keyword evidence="9" id="KW-0479">Metal-binding</keyword>
<gene>
    <name evidence="15" type="ORF">BCV69DRAFT_283938</name>
</gene>
<dbReference type="InterPro" id="IPR039356">
    <property type="entry name" value="YfbR/HDDC2"/>
</dbReference>
<evidence type="ECO:0000256" key="4">
    <source>
        <dbReference type="ARBA" id="ARBA00001946"/>
    </source>
</evidence>
<evidence type="ECO:0000256" key="9">
    <source>
        <dbReference type="ARBA" id="ARBA00022723"/>
    </source>
</evidence>
<evidence type="ECO:0000256" key="2">
    <source>
        <dbReference type="ARBA" id="ARBA00001936"/>
    </source>
</evidence>
<comment type="cofactor">
    <cofactor evidence="3">
        <name>Co(2+)</name>
        <dbReference type="ChEBI" id="CHEBI:48828"/>
    </cofactor>
</comment>
<organism evidence="15 16">
    <name type="scientific">Pseudomicrostroma glucosiphilum</name>
    <dbReference type="NCBI Taxonomy" id="1684307"/>
    <lineage>
        <taxon>Eukaryota</taxon>
        <taxon>Fungi</taxon>
        <taxon>Dikarya</taxon>
        <taxon>Basidiomycota</taxon>
        <taxon>Ustilaginomycotina</taxon>
        <taxon>Exobasidiomycetes</taxon>
        <taxon>Microstromatales</taxon>
        <taxon>Microstromatales incertae sedis</taxon>
        <taxon>Pseudomicrostroma</taxon>
    </lineage>
</organism>
<feature type="compositionally biased region" description="Basic and acidic residues" evidence="13">
    <location>
        <begin position="843"/>
        <end position="855"/>
    </location>
</feature>
<dbReference type="PANTHER" id="PTHR11845:SF13">
    <property type="entry name" value="5'-DEOXYNUCLEOTIDASE HDDC2"/>
    <property type="match status" value="1"/>
</dbReference>
<name>A0A316U3F5_9BASI</name>
<dbReference type="FunFam" id="1.10.3210.10:FF:000011">
    <property type="entry name" value="HD domain-containing protein 2"/>
    <property type="match status" value="1"/>
</dbReference>
<comment type="similarity">
    <text evidence="6">Belongs to the HDDC2 family.</text>
</comment>
<proteinExistence type="inferred from homology"/>
<evidence type="ECO:0000256" key="8">
    <source>
        <dbReference type="ARBA" id="ARBA00012964"/>
    </source>
</evidence>
<feature type="compositionally biased region" description="Low complexity" evidence="13">
    <location>
        <begin position="782"/>
        <end position="793"/>
    </location>
</feature>
<feature type="compositionally biased region" description="Basic and acidic residues" evidence="13">
    <location>
        <begin position="1441"/>
        <end position="1458"/>
    </location>
</feature>
<feature type="compositionally biased region" description="Basic and acidic residues" evidence="13">
    <location>
        <begin position="500"/>
        <end position="520"/>
    </location>
</feature>
<dbReference type="Proteomes" id="UP000245942">
    <property type="component" value="Unassembled WGS sequence"/>
</dbReference>
<dbReference type="Pfam" id="PF13023">
    <property type="entry name" value="HD_3"/>
    <property type="match status" value="1"/>
</dbReference>
<feature type="region of interest" description="Disordered" evidence="13">
    <location>
        <begin position="954"/>
        <end position="1118"/>
    </location>
</feature>
<evidence type="ECO:0000256" key="6">
    <source>
        <dbReference type="ARBA" id="ARBA00009999"/>
    </source>
</evidence>
<evidence type="ECO:0000313" key="16">
    <source>
        <dbReference type="Proteomes" id="UP000245942"/>
    </source>
</evidence>
<feature type="compositionally biased region" description="Low complexity" evidence="13">
    <location>
        <begin position="714"/>
        <end position="726"/>
    </location>
</feature>
<comment type="catalytic activity">
    <reaction evidence="1">
        <text>a 2'-deoxyribonucleoside 5'-phosphate + H2O = a 2'-deoxyribonucleoside + phosphate</text>
        <dbReference type="Rhea" id="RHEA:36167"/>
        <dbReference type="ChEBI" id="CHEBI:15377"/>
        <dbReference type="ChEBI" id="CHEBI:18274"/>
        <dbReference type="ChEBI" id="CHEBI:43474"/>
        <dbReference type="ChEBI" id="CHEBI:65317"/>
        <dbReference type="EC" id="3.1.3.89"/>
    </reaction>
</comment>
<keyword evidence="11" id="KW-0460">Magnesium</keyword>
<dbReference type="Gene3D" id="1.10.3210.10">
    <property type="entry name" value="Hypothetical protein af1432"/>
    <property type="match status" value="1"/>
</dbReference>
<dbReference type="GO" id="GO:0005737">
    <property type="term" value="C:cytoplasm"/>
    <property type="evidence" value="ECO:0007669"/>
    <property type="project" value="TreeGrafter"/>
</dbReference>
<feature type="compositionally biased region" description="Low complexity" evidence="13">
    <location>
        <begin position="239"/>
        <end position="273"/>
    </location>
</feature>
<dbReference type="GO" id="GO:0002953">
    <property type="term" value="F:5'-deoxynucleotidase activity"/>
    <property type="evidence" value="ECO:0007669"/>
    <property type="project" value="UniProtKB-EC"/>
</dbReference>
<dbReference type="SUPFAM" id="SSF109604">
    <property type="entry name" value="HD-domain/PDEase-like"/>
    <property type="match status" value="1"/>
</dbReference>
<feature type="compositionally biased region" description="Polar residues" evidence="13">
    <location>
        <begin position="120"/>
        <end position="134"/>
    </location>
</feature>
<evidence type="ECO:0000256" key="5">
    <source>
        <dbReference type="ARBA" id="ARBA00004074"/>
    </source>
</evidence>
<dbReference type="OrthoDB" id="10254258at2759"/>
<evidence type="ECO:0000256" key="13">
    <source>
        <dbReference type="SAM" id="MobiDB-lite"/>
    </source>
</evidence>
<feature type="region of interest" description="Disordered" evidence="13">
    <location>
        <begin position="192"/>
        <end position="220"/>
    </location>
</feature>
<feature type="compositionally biased region" description="Acidic residues" evidence="13">
    <location>
        <begin position="730"/>
        <end position="741"/>
    </location>
</feature>